<accession>A0A1H6DIK6</accession>
<evidence type="ECO:0000313" key="5">
    <source>
        <dbReference type="Proteomes" id="UP000236754"/>
    </source>
</evidence>
<evidence type="ECO:0000259" key="2">
    <source>
        <dbReference type="Pfam" id="PF11796"/>
    </source>
</evidence>
<evidence type="ECO:0000313" key="4">
    <source>
        <dbReference type="EMBL" id="SEG91073.1"/>
    </source>
</evidence>
<dbReference type="InterPro" id="IPR024466">
    <property type="entry name" value="CHP02679_N"/>
</dbReference>
<keyword evidence="5" id="KW-1185">Reference proteome</keyword>
<dbReference type="EMBL" id="FNVU01000016">
    <property type="protein sequence ID" value="SEG85267.1"/>
    <property type="molecule type" value="Genomic_DNA"/>
</dbReference>
<sequence length="440" mass="46937">MTSSTAVRIPEPLRSYLADACLAPLWAAMRSKLERNRLSPTGIVRVELDEEGTSRLGGLLGTRPAAGTVSVRLPLLDHALRVSAAQCGLLTAVTDLTGSPLTDRVLTRQRQSAARADLWARIDARLADAGLAAASWVPTWLEGLRTTGMLTRAGSDTAWEAADGALRALALLRTLPLHPAEQPDVPPREWQLAELAAHATADGHGLDEGRLAGILVLRAIAAACDIPLPESSAARRRLWERVSVTTDVVSGTVMVWHLNPPGDDPWSTMMRSRSQMHLVTHLTMHELGAASAATLVPPDASVHGCENPQVLQATARQRIPTTLICPSGNPAGAGWELLGRLRRDGARLSYHGDFDWPGLAIAARIFALGAAPWRMGSSDYRDALTSIRGDHALGLSGPPTPSHWDPALATSMTRAGVAIHEEALLPLLLNDLYTAAHNGS</sequence>
<evidence type="ECO:0000313" key="3">
    <source>
        <dbReference type="EMBL" id="SEG85267.1"/>
    </source>
</evidence>
<dbReference type="Pfam" id="PF09664">
    <property type="entry name" value="DUF2399"/>
    <property type="match status" value="1"/>
</dbReference>
<dbReference type="NCBIfam" id="TIGR02679">
    <property type="entry name" value="TIGR02679 family protein"/>
    <property type="match status" value="1"/>
</dbReference>
<feature type="domain" description="Conserved hypothetical protein CHP02679 N terminus" evidence="2">
    <location>
        <begin position="41"/>
        <end position="259"/>
    </location>
</feature>
<organism evidence="3 5">
    <name type="scientific">Actinacidiphila yanglinensis</name>
    <dbReference type="NCBI Taxonomy" id="310779"/>
    <lineage>
        <taxon>Bacteria</taxon>
        <taxon>Bacillati</taxon>
        <taxon>Actinomycetota</taxon>
        <taxon>Actinomycetes</taxon>
        <taxon>Kitasatosporales</taxon>
        <taxon>Streptomycetaceae</taxon>
        <taxon>Actinacidiphila</taxon>
    </lineage>
</organism>
<dbReference type="InterPro" id="IPR024465">
    <property type="entry name" value="DUF2399"/>
</dbReference>
<proteinExistence type="predicted"/>
<dbReference type="AlphaFoldDB" id="A0A1H6DIK6"/>
<dbReference type="InterPro" id="IPR013495">
    <property type="entry name" value="CHP02679"/>
</dbReference>
<name>A0A1H6DIK6_9ACTN</name>
<dbReference type="Pfam" id="PF11796">
    <property type="entry name" value="DUF3323"/>
    <property type="match status" value="1"/>
</dbReference>
<dbReference type="Proteomes" id="UP000236754">
    <property type="component" value="Unassembled WGS sequence"/>
</dbReference>
<dbReference type="EMBL" id="FNVU01000023">
    <property type="protein sequence ID" value="SEG91073.1"/>
    <property type="molecule type" value="Genomic_DNA"/>
</dbReference>
<reference evidence="3 5" key="1">
    <citation type="submission" date="2016-10" db="EMBL/GenBank/DDBJ databases">
        <authorList>
            <person name="de Groot N.N."/>
        </authorList>
    </citation>
    <scope>NUCLEOTIDE SEQUENCE [LARGE SCALE GENOMIC DNA]</scope>
    <source>
        <strain evidence="3 5">CGMCC 4.2023</strain>
    </source>
</reference>
<feature type="domain" description="DUF2399" evidence="1">
    <location>
        <begin position="280"/>
        <end position="432"/>
    </location>
</feature>
<dbReference type="RefSeq" id="WP_103889012.1">
    <property type="nucleotide sequence ID" value="NZ_FNVU01000016.1"/>
</dbReference>
<gene>
    <name evidence="3" type="ORF">SAMN05216223_11621</name>
    <name evidence="4" type="ORF">SAMN05216223_12321</name>
</gene>
<evidence type="ECO:0000259" key="1">
    <source>
        <dbReference type="Pfam" id="PF09664"/>
    </source>
</evidence>
<protein>
    <submittedName>
        <fullName evidence="3">TIGR02679 family protein</fullName>
    </submittedName>
</protein>
<dbReference type="OrthoDB" id="8188786at2"/>